<dbReference type="AlphaFoldDB" id="A0A7S2BA30"/>
<proteinExistence type="predicted"/>
<feature type="transmembrane region" description="Helical" evidence="2">
    <location>
        <begin position="252"/>
        <end position="276"/>
    </location>
</feature>
<dbReference type="SUPFAM" id="SSF51219">
    <property type="entry name" value="TRAP-like"/>
    <property type="match status" value="1"/>
</dbReference>
<evidence type="ECO:0000256" key="2">
    <source>
        <dbReference type="SAM" id="Phobius"/>
    </source>
</evidence>
<dbReference type="PANTHER" id="PTHR43657">
    <property type="entry name" value="TRYPTOPHAN RNA-BINDING ATTENUATOR PROTEIN-LIKE PROTEIN"/>
    <property type="match status" value="1"/>
</dbReference>
<feature type="region of interest" description="Disordered" evidence="1">
    <location>
        <begin position="284"/>
        <end position="308"/>
    </location>
</feature>
<sequence length="308" mass="32040">MPTYISPMAPTFEVLHSAAGPSAALRVTMPALNDSVHCESDAAVCWRGNIQLEGKAQGGLLASLFRSVVGGESFFVQTWRATGPTAGTVNEVILAPEEPGGIVVVTVNHGEDMLLVAGAYLANEPAVNVETDVQFKNVITSVVSQTGLFVLRARGRGKLAIHGHGALKTVELAPGESLAVDNGHVVAWSARTNMRVGAAASSVVSSFTSGEGFACFFTGPGFVVYSTHKPPTQVSSSSKAAKANNGPVGNCIAVLVLLLFVVVFVGVFGTIAYLAITGQLENNTSGGGGRSHRPGRIGSRHSHYHEDF</sequence>
<name>A0A7S2BA30_9CHLO</name>
<dbReference type="Gene3D" id="3.60.160.10">
    <property type="entry name" value="Mitochondrial biogenesis AIM24"/>
    <property type="match status" value="1"/>
</dbReference>
<keyword evidence="2" id="KW-0472">Membrane</keyword>
<dbReference type="Pfam" id="PF01987">
    <property type="entry name" value="AIM24"/>
    <property type="match status" value="1"/>
</dbReference>
<dbReference type="PANTHER" id="PTHR43657:SF1">
    <property type="entry name" value="ALTERED INHERITANCE OF MITOCHONDRIA PROTEIN 24, MITOCHONDRIAL"/>
    <property type="match status" value="1"/>
</dbReference>
<keyword evidence="2" id="KW-0812">Transmembrane</keyword>
<evidence type="ECO:0000256" key="1">
    <source>
        <dbReference type="SAM" id="MobiDB-lite"/>
    </source>
</evidence>
<reference evidence="3" key="1">
    <citation type="submission" date="2021-01" db="EMBL/GenBank/DDBJ databases">
        <authorList>
            <person name="Corre E."/>
            <person name="Pelletier E."/>
            <person name="Niang G."/>
            <person name="Scheremetjew M."/>
            <person name="Finn R."/>
            <person name="Kale V."/>
            <person name="Holt S."/>
            <person name="Cochrane G."/>
            <person name="Meng A."/>
            <person name="Brown T."/>
            <person name="Cohen L."/>
        </authorList>
    </citation>
    <scope>NUCLEOTIDE SEQUENCE</scope>
    <source>
        <strain evidence="3">RCC733</strain>
    </source>
</reference>
<accession>A0A7S2BA30</accession>
<evidence type="ECO:0008006" key="4">
    <source>
        <dbReference type="Google" id="ProtNLM"/>
    </source>
</evidence>
<protein>
    <recommendedName>
        <fullName evidence="4">Altered inheritance of mitochondria protein 24, mitochondrial</fullName>
    </recommendedName>
</protein>
<organism evidence="3">
    <name type="scientific">Pycnococcus provasolii</name>
    <dbReference type="NCBI Taxonomy" id="41880"/>
    <lineage>
        <taxon>Eukaryota</taxon>
        <taxon>Viridiplantae</taxon>
        <taxon>Chlorophyta</taxon>
        <taxon>Pseudoscourfieldiophyceae</taxon>
        <taxon>Pseudoscourfieldiales</taxon>
        <taxon>Pycnococcaceae</taxon>
        <taxon>Pycnococcus</taxon>
    </lineage>
</organism>
<feature type="compositionally biased region" description="Basic residues" evidence="1">
    <location>
        <begin position="290"/>
        <end position="308"/>
    </location>
</feature>
<keyword evidence="2" id="KW-1133">Transmembrane helix</keyword>
<dbReference type="InterPro" id="IPR002838">
    <property type="entry name" value="AIM24"/>
</dbReference>
<dbReference type="InterPro" id="IPR036983">
    <property type="entry name" value="AIM24_sf"/>
</dbReference>
<gene>
    <name evidence="3" type="ORF">PPRO1471_LOCUS7629</name>
</gene>
<evidence type="ECO:0000313" key="3">
    <source>
        <dbReference type="EMBL" id="CAD9390902.1"/>
    </source>
</evidence>
<dbReference type="InterPro" id="IPR016031">
    <property type="entry name" value="Trp_RNA-bd_attenuator-like_dom"/>
</dbReference>
<dbReference type="EMBL" id="HBGR01011484">
    <property type="protein sequence ID" value="CAD9390902.1"/>
    <property type="molecule type" value="Transcribed_RNA"/>
</dbReference>